<sequence length="297" mass="33186">MKVHLSRMLDETTRNMLSMLLIHTAAMLTVTAQQNLTPFGIATQGPISGVNGKPENAIQPPIGNKYNLSICTQSWSTHSEIPAWWRFEFSFATAYITDIAIYYRENYASRMNGFRLYVTNTSTISTEGYLCYADPFPAPYPNITQTITCNHLGQYVIYYDIKGSEEETIVKGGIVELCYVAINGCFKGTWGTNCSDACPPKCIDQHCYPENGSCVWGCDPQNCLDNKCDKDTGACSEGCETGWDGHFCNSIETIACVLKTRSNRVQVPDEYSEVNELVWDEIKADEETMHVGTAIWT</sequence>
<dbReference type="AlphaFoldDB" id="A0A6J8A1N2"/>
<dbReference type="Gene3D" id="2.60.120.260">
    <property type="entry name" value="Galactose-binding domain-like"/>
    <property type="match status" value="1"/>
</dbReference>
<name>A0A6J8A1N2_MYTCO</name>
<accession>A0A6J8A1N2</accession>
<dbReference type="OrthoDB" id="6159258at2759"/>
<organism evidence="1 2">
    <name type="scientific">Mytilus coruscus</name>
    <name type="common">Sea mussel</name>
    <dbReference type="NCBI Taxonomy" id="42192"/>
    <lineage>
        <taxon>Eukaryota</taxon>
        <taxon>Metazoa</taxon>
        <taxon>Spiralia</taxon>
        <taxon>Lophotrochozoa</taxon>
        <taxon>Mollusca</taxon>
        <taxon>Bivalvia</taxon>
        <taxon>Autobranchia</taxon>
        <taxon>Pteriomorphia</taxon>
        <taxon>Mytilida</taxon>
        <taxon>Mytiloidea</taxon>
        <taxon>Mytilidae</taxon>
        <taxon>Mytilinae</taxon>
        <taxon>Mytilus</taxon>
    </lineage>
</organism>
<dbReference type="EMBL" id="CACVKT020000543">
    <property type="protein sequence ID" value="CAC5360078.1"/>
    <property type="molecule type" value="Genomic_DNA"/>
</dbReference>
<keyword evidence="2" id="KW-1185">Reference proteome</keyword>
<gene>
    <name evidence="1" type="ORF">MCOR_2684</name>
</gene>
<evidence type="ECO:0008006" key="3">
    <source>
        <dbReference type="Google" id="ProtNLM"/>
    </source>
</evidence>
<dbReference type="Proteomes" id="UP000507470">
    <property type="component" value="Unassembled WGS sequence"/>
</dbReference>
<protein>
    <recommendedName>
        <fullName evidence="3">Fucolectin tachylectin-4 pentraxin-1 domain-containing protein</fullName>
    </recommendedName>
</protein>
<evidence type="ECO:0000313" key="2">
    <source>
        <dbReference type="Proteomes" id="UP000507470"/>
    </source>
</evidence>
<proteinExistence type="predicted"/>
<reference evidence="1 2" key="1">
    <citation type="submission" date="2020-06" db="EMBL/GenBank/DDBJ databases">
        <authorList>
            <person name="Li R."/>
            <person name="Bekaert M."/>
        </authorList>
    </citation>
    <scope>NUCLEOTIDE SEQUENCE [LARGE SCALE GENOMIC DNA]</scope>
    <source>
        <strain evidence="2">wild</strain>
    </source>
</reference>
<evidence type="ECO:0000313" key="1">
    <source>
        <dbReference type="EMBL" id="CAC5360078.1"/>
    </source>
</evidence>